<name>A0A0A9CB98_ARUDO</name>
<reference evidence="1" key="1">
    <citation type="submission" date="2014-09" db="EMBL/GenBank/DDBJ databases">
        <authorList>
            <person name="Magalhaes I.L.F."/>
            <person name="Oliveira U."/>
            <person name="Santos F.R."/>
            <person name="Vidigal T.H.D.A."/>
            <person name="Brescovit A.D."/>
            <person name="Santos A.J."/>
        </authorList>
    </citation>
    <scope>NUCLEOTIDE SEQUENCE</scope>
    <source>
        <tissue evidence="1">Shoot tissue taken approximately 20 cm above the soil surface</tissue>
    </source>
</reference>
<dbReference type="EMBL" id="GBRH01229103">
    <property type="protein sequence ID" value="JAD68792.1"/>
    <property type="molecule type" value="Transcribed_RNA"/>
</dbReference>
<sequence length="20" mass="2335">MWRSRSTFMAALAARYLTMA</sequence>
<reference evidence="1" key="2">
    <citation type="journal article" date="2015" name="Data Brief">
        <title>Shoot transcriptome of the giant reed, Arundo donax.</title>
        <authorList>
            <person name="Barrero R.A."/>
            <person name="Guerrero F.D."/>
            <person name="Moolhuijzen P."/>
            <person name="Goolsby J.A."/>
            <person name="Tidwell J."/>
            <person name="Bellgard S.E."/>
            <person name="Bellgard M.I."/>
        </authorList>
    </citation>
    <scope>NUCLEOTIDE SEQUENCE</scope>
    <source>
        <tissue evidence="1">Shoot tissue taken approximately 20 cm above the soil surface</tissue>
    </source>
</reference>
<proteinExistence type="predicted"/>
<accession>A0A0A9CB98</accession>
<evidence type="ECO:0000313" key="1">
    <source>
        <dbReference type="EMBL" id="JAD68792.1"/>
    </source>
</evidence>
<organism evidence="1">
    <name type="scientific">Arundo donax</name>
    <name type="common">Giant reed</name>
    <name type="synonym">Donax arundinaceus</name>
    <dbReference type="NCBI Taxonomy" id="35708"/>
    <lineage>
        <taxon>Eukaryota</taxon>
        <taxon>Viridiplantae</taxon>
        <taxon>Streptophyta</taxon>
        <taxon>Embryophyta</taxon>
        <taxon>Tracheophyta</taxon>
        <taxon>Spermatophyta</taxon>
        <taxon>Magnoliopsida</taxon>
        <taxon>Liliopsida</taxon>
        <taxon>Poales</taxon>
        <taxon>Poaceae</taxon>
        <taxon>PACMAD clade</taxon>
        <taxon>Arundinoideae</taxon>
        <taxon>Arundineae</taxon>
        <taxon>Arundo</taxon>
    </lineage>
</organism>
<protein>
    <submittedName>
        <fullName evidence="1">Uncharacterized protein</fullName>
    </submittedName>
</protein>
<dbReference type="AlphaFoldDB" id="A0A0A9CB98"/>